<evidence type="ECO:0008006" key="4">
    <source>
        <dbReference type="Google" id="ProtNLM"/>
    </source>
</evidence>
<dbReference type="AlphaFoldDB" id="A0A1Y2K213"/>
<proteinExistence type="predicted"/>
<feature type="signal peptide" evidence="1">
    <location>
        <begin position="1"/>
        <end position="16"/>
    </location>
</feature>
<keyword evidence="3" id="KW-1185">Reference proteome</keyword>
<feature type="chain" id="PRO_5012305272" description="PKD domain-containing protein" evidence="1">
    <location>
        <begin position="17"/>
        <end position="187"/>
    </location>
</feature>
<protein>
    <recommendedName>
        <fullName evidence="4">PKD domain-containing protein</fullName>
    </recommendedName>
</protein>
<dbReference type="EMBL" id="LVJN01000020">
    <property type="protein sequence ID" value="OSM02043.1"/>
    <property type="molecule type" value="Genomic_DNA"/>
</dbReference>
<evidence type="ECO:0000313" key="2">
    <source>
        <dbReference type="EMBL" id="OSM02043.1"/>
    </source>
</evidence>
<dbReference type="STRING" id="1434232.MAIT1_02124"/>
<organism evidence="2 3">
    <name type="scientific">Magnetofaba australis IT-1</name>
    <dbReference type="NCBI Taxonomy" id="1434232"/>
    <lineage>
        <taxon>Bacteria</taxon>
        <taxon>Pseudomonadati</taxon>
        <taxon>Pseudomonadota</taxon>
        <taxon>Magnetococcia</taxon>
        <taxon>Magnetococcales</taxon>
        <taxon>Magnetococcaceae</taxon>
        <taxon>Magnetofaba</taxon>
    </lineage>
</organism>
<reference evidence="2 3" key="1">
    <citation type="journal article" date="2016" name="BMC Genomics">
        <title>Combined genomic and structural analyses of a cultured magnetotactic bacterium reveals its niche adaptation to a dynamic environment.</title>
        <authorList>
            <person name="Araujo A.C."/>
            <person name="Morillo V."/>
            <person name="Cypriano J."/>
            <person name="Teixeira L.C."/>
            <person name="Leao P."/>
            <person name="Lyra S."/>
            <person name="Almeida L.G."/>
            <person name="Bazylinski D.A."/>
            <person name="Vasconcellos A.T."/>
            <person name="Abreu F."/>
            <person name="Lins U."/>
        </authorList>
    </citation>
    <scope>NUCLEOTIDE SEQUENCE [LARGE SCALE GENOMIC DNA]</scope>
    <source>
        <strain evidence="2 3">IT-1</strain>
    </source>
</reference>
<name>A0A1Y2K213_9PROT</name>
<evidence type="ECO:0000256" key="1">
    <source>
        <dbReference type="SAM" id="SignalP"/>
    </source>
</evidence>
<gene>
    <name evidence="2" type="ORF">MAIT1_02124</name>
</gene>
<keyword evidence="1" id="KW-0732">Signal</keyword>
<evidence type="ECO:0000313" key="3">
    <source>
        <dbReference type="Proteomes" id="UP000194003"/>
    </source>
</evidence>
<accession>A0A1Y2K213</accession>
<comment type="caution">
    <text evidence="2">The sequence shown here is derived from an EMBL/GenBank/DDBJ whole genome shotgun (WGS) entry which is preliminary data.</text>
</comment>
<dbReference type="Proteomes" id="UP000194003">
    <property type="component" value="Unassembled WGS sequence"/>
</dbReference>
<sequence>MMAIVVMWLGVSIAHAKEASALRWVTPSDPQITVQQGQTVTFEVQGEGLTQASWKVLGHDKGPHALNSDGRFAHQFVRPGVRVVVVTDAHKRQIFRRILVDKALQPADELSIVSPQRGHRFAVGAPIPLHAKGAQPHVVWELGDGRVVRGAMGTAVFTKAGQHRIRVYDIEAGSGKRRDATVMIQVQ</sequence>